<dbReference type="SUPFAM" id="SSF47413">
    <property type="entry name" value="lambda repressor-like DNA-binding domains"/>
    <property type="match status" value="1"/>
</dbReference>
<dbReference type="InterPro" id="IPR010982">
    <property type="entry name" value="Lambda_DNA-bd_dom_sf"/>
</dbReference>
<dbReference type="STRING" id="2017.SAMN05444320_10361"/>
<dbReference type="GO" id="GO:0003700">
    <property type="term" value="F:DNA-binding transcription factor activity"/>
    <property type="evidence" value="ECO:0007669"/>
    <property type="project" value="TreeGrafter"/>
</dbReference>
<dbReference type="EMBL" id="FQVN01000003">
    <property type="protein sequence ID" value="SHF27951.1"/>
    <property type="molecule type" value="Genomic_DNA"/>
</dbReference>
<feature type="domain" description="HTH lacI-type" evidence="4">
    <location>
        <begin position="11"/>
        <end position="66"/>
    </location>
</feature>
<dbReference type="Gene3D" id="3.40.50.2300">
    <property type="match status" value="2"/>
</dbReference>
<evidence type="ECO:0000256" key="3">
    <source>
        <dbReference type="ARBA" id="ARBA00023163"/>
    </source>
</evidence>
<evidence type="ECO:0000256" key="1">
    <source>
        <dbReference type="ARBA" id="ARBA00023015"/>
    </source>
</evidence>
<keyword evidence="2 5" id="KW-0238">DNA-binding</keyword>
<dbReference type="SMART" id="SM00354">
    <property type="entry name" value="HTH_LACI"/>
    <property type="match status" value="1"/>
</dbReference>
<organism evidence="5 6">
    <name type="scientific">Streptoalloteichus hindustanus</name>
    <dbReference type="NCBI Taxonomy" id="2017"/>
    <lineage>
        <taxon>Bacteria</taxon>
        <taxon>Bacillati</taxon>
        <taxon>Actinomycetota</taxon>
        <taxon>Actinomycetes</taxon>
        <taxon>Pseudonocardiales</taxon>
        <taxon>Pseudonocardiaceae</taxon>
        <taxon>Streptoalloteichus</taxon>
    </lineage>
</organism>
<dbReference type="AlphaFoldDB" id="A0A1M5AC98"/>
<dbReference type="PANTHER" id="PTHR30146">
    <property type="entry name" value="LACI-RELATED TRANSCRIPTIONAL REPRESSOR"/>
    <property type="match status" value="1"/>
</dbReference>
<dbReference type="CDD" id="cd01392">
    <property type="entry name" value="HTH_LacI"/>
    <property type="match status" value="1"/>
</dbReference>
<dbReference type="PANTHER" id="PTHR30146:SF138">
    <property type="entry name" value="TRANSCRIPTIONAL REGULATORY PROTEIN"/>
    <property type="match status" value="1"/>
</dbReference>
<dbReference type="RefSeq" id="WP_083959525.1">
    <property type="nucleotide sequence ID" value="NZ_FQVN01000003.1"/>
</dbReference>
<keyword evidence="3" id="KW-0804">Transcription</keyword>
<gene>
    <name evidence="5" type="ORF">SAMN05444320_10361</name>
</gene>
<accession>A0A1M5AC98</accession>
<evidence type="ECO:0000313" key="6">
    <source>
        <dbReference type="Proteomes" id="UP000184501"/>
    </source>
</evidence>
<dbReference type="GO" id="GO:0000976">
    <property type="term" value="F:transcription cis-regulatory region binding"/>
    <property type="evidence" value="ECO:0007669"/>
    <property type="project" value="TreeGrafter"/>
</dbReference>
<dbReference type="InterPro" id="IPR028082">
    <property type="entry name" value="Peripla_BP_I"/>
</dbReference>
<evidence type="ECO:0000313" key="5">
    <source>
        <dbReference type="EMBL" id="SHF27951.1"/>
    </source>
</evidence>
<name>A0A1M5AC98_STRHI</name>
<keyword evidence="6" id="KW-1185">Reference proteome</keyword>
<protein>
    <submittedName>
        <fullName evidence="5">DNA-binding transcriptional regulator, LacI/PurR family</fullName>
    </submittedName>
</protein>
<evidence type="ECO:0000259" key="4">
    <source>
        <dbReference type="PROSITE" id="PS50932"/>
    </source>
</evidence>
<dbReference type="Pfam" id="PF13377">
    <property type="entry name" value="Peripla_BP_3"/>
    <property type="match status" value="1"/>
</dbReference>
<reference evidence="5 6" key="1">
    <citation type="submission" date="2016-11" db="EMBL/GenBank/DDBJ databases">
        <authorList>
            <person name="Jaros S."/>
            <person name="Januszkiewicz K."/>
            <person name="Wedrychowicz H."/>
        </authorList>
    </citation>
    <scope>NUCLEOTIDE SEQUENCE [LARGE SCALE GENOMIC DNA]</scope>
    <source>
        <strain evidence="5 6">DSM 44523</strain>
    </source>
</reference>
<sequence length="361" mass="37027">MSAVHGPRRRPTLDTVARAVGVSRATVSNAYNRPDQLSAPLRERILAVAEQLGYPGPDPVARSLATRRCAAVAFVLGTPLSTAFSDPALATALDGLASTVDGHEHSLVLVPGAGDGGPRPEAVARAQADVVVLYSLADGVPAVRAAVHRRLPLLVIDQPALPSAARVEIDDEGGAAVAAEHLLGLGHRRIAVLAVPFCPDHAEGPADAGRGATARHRVSRDRLAGYLRALGAAGLDPTAPAVWEAPSSAREAGRRGGRWLLGLDPRPTAVLCMSDELALGAVQAARDLGLSVPADVSVVGFDDTHAAAVGDPPLTTVHQPLVEKGRRAGEIALGLLAGAPPGPPVRLPTHLIVRASTAPPP</sequence>
<dbReference type="OrthoDB" id="5171752at2"/>
<dbReference type="Gene3D" id="1.10.260.40">
    <property type="entry name" value="lambda repressor-like DNA-binding domains"/>
    <property type="match status" value="1"/>
</dbReference>
<dbReference type="Proteomes" id="UP000184501">
    <property type="component" value="Unassembled WGS sequence"/>
</dbReference>
<keyword evidence="1" id="KW-0805">Transcription regulation</keyword>
<evidence type="ECO:0000256" key="2">
    <source>
        <dbReference type="ARBA" id="ARBA00023125"/>
    </source>
</evidence>
<dbReference type="Pfam" id="PF00356">
    <property type="entry name" value="LacI"/>
    <property type="match status" value="1"/>
</dbReference>
<dbReference type="PROSITE" id="PS50932">
    <property type="entry name" value="HTH_LACI_2"/>
    <property type="match status" value="1"/>
</dbReference>
<dbReference type="InterPro" id="IPR046335">
    <property type="entry name" value="LacI/GalR-like_sensor"/>
</dbReference>
<proteinExistence type="predicted"/>
<dbReference type="CDD" id="cd06279">
    <property type="entry name" value="PBP1_LacI-like"/>
    <property type="match status" value="1"/>
</dbReference>
<dbReference type="SUPFAM" id="SSF53822">
    <property type="entry name" value="Periplasmic binding protein-like I"/>
    <property type="match status" value="1"/>
</dbReference>
<dbReference type="InterPro" id="IPR000843">
    <property type="entry name" value="HTH_LacI"/>
</dbReference>